<dbReference type="PATRIC" id="fig|1079994.3.peg.1995"/>
<sequence>MSVNTSGLPGAVTWARIEDDFFVGSRDGEFLGFIDVEPSGVYVVCNQFSRPIGQFAELDGAMAALHDAATAVFEQDGAA</sequence>
<dbReference type="OrthoDB" id="4774486at2"/>
<name>A0A147EME9_9MICO</name>
<reference evidence="1 2" key="1">
    <citation type="journal article" date="2016" name="Front. Microbiol.">
        <title>Genomic Resource of Rice Seed Associated Bacteria.</title>
        <authorList>
            <person name="Midha S."/>
            <person name="Bansal K."/>
            <person name="Sharma S."/>
            <person name="Kumar N."/>
            <person name="Patil P.P."/>
            <person name="Chaudhry V."/>
            <person name="Patil P.B."/>
        </authorList>
    </citation>
    <scope>NUCLEOTIDE SEQUENCE [LARGE SCALE GENOMIC DNA]</scope>
    <source>
        <strain evidence="1 2">NS354</strain>
    </source>
</reference>
<evidence type="ECO:0000313" key="2">
    <source>
        <dbReference type="Proteomes" id="UP000070810"/>
    </source>
</evidence>
<accession>A0A147EME9</accession>
<dbReference type="Proteomes" id="UP000070810">
    <property type="component" value="Unassembled WGS sequence"/>
</dbReference>
<dbReference type="EMBL" id="LDRK01000054">
    <property type="protein sequence ID" value="KTR85550.1"/>
    <property type="molecule type" value="Genomic_DNA"/>
</dbReference>
<comment type="caution">
    <text evidence="1">The sequence shown here is derived from an EMBL/GenBank/DDBJ whole genome shotgun (WGS) entry which is preliminary data.</text>
</comment>
<gene>
    <name evidence="1" type="ORF">NS354_08925</name>
</gene>
<protein>
    <submittedName>
        <fullName evidence="1">Uncharacterized protein</fullName>
    </submittedName>
</protein>
<organism evidence="1 2">
    <name type="scientific">Leucobacter chromiiresistens</name>
    <dbReference type="NCBI Taxonomy" id="1079994"/>
    <lineage>
        <taxon>Bacteria</taxon>
        <taxon>Bacillati</taxon>
        <taxon>Actinomycetota</taxon>
        <taxon>Actinomycetes</taxon>
        <taxon>Micrococcales</taxon>
        <taxon>Microbacteriaceae</taxon>
        <taxon>Leucobacter</taxon>
    </lineage>
</organism>
<proteinExistence type="predicted"/>
<dbReference type="RefSeq" id="WP_058594171.1">
    <property type="nucleotide sequence ID" value="NZ_LDRK01000054.1"/>
</dbReference>
<keyword evidence="2" id="KW-1185">Reference proteome</keyword>
<dbReference type="AlphaFoldDB" id="A0A147EME9"/>
<evidence type="ECO:0000313" key="1">
    <source>
        <dbReference type="EMBL" id="KTR85550.1"/>
    </source>
</evidence>